<keyword evidence="4 11" id="KW-0136">Cellulose degradation</keyword>
<dbReference type="Gene3D" id="2.70.50.70">
    <property type="match status" value="1"/>
</dbReference>
<evidence type="ECO:0000256" key="10">
    <source>
        <dbReference type="ARBA" id="ARBA00045077"/>
    </source>
</evidence>
<feature type="chain" id="PRO_5046420903" description="AA9 family lytic polysaccharide monooxygenase" evidence="12">
    <location>
        <begin position="20"/>
        <end position="238"/>
    </location>
</feature>
<dbReference type="InterPro" id="IPR049892">
    <property type="entry name" value="AA9"/>
</dbReference>
<keyword evidence="7 11" id="KW-0119">Carbohydrate metabolism</keyword>
<evidence type="ECO:0000256" key="7">
    <source>
        <dbReference type="ARBA" id="ARBA00023277"/>
    </source>
</evidence>
<evidence type="ECO:0000256" key="11">
    <source>
        <dbReference type="RuleBase" id="RU368122"/>
    </source>
</evidence>
<evidence type="ECO:0000256" key="12">
    <source>
        <dbReference type="SAM" id="SignalP"/>
    </source>
</evidence>
<dbReference type="InterPro" id="IPR005103">
    <property type="entry name" value="AA9_LPMO"/>
</dbReference>
<comment type="similarity">
    <text evidence="9">Belongs to the polysaccharide monooxygenase AA9 family.</text>
</comment>
<proteinExistence type="inferred from homology"/>
<comment type="caution">
    <text evidence="14">The sequence shown here is derived from an EMBL/GenBank/DDBJ whole genome shotgun (WGS) entry which is preliminary data.</text>
</comment>
<organism evidence="14 15">
    <name type="scientific">Discina gigas</name>
    <dbReference type="NCBI Taxonomy" id="1032678"/>
    <lineage>
        <taxon>Eukaryota</taxon>
        <taxon>Fungi</taxon>
        <taxon>Dikarya</taxon>
        <taxon>Ascomycota</taxon>
        <taxon>Pezizomycotina</taxon>
        <taxon>Pezizomycetes</taxon>
        <taxon>Pezizales</taxon>
        <taxon>Discinaceae</taxon>
        <taxon>Discina</taxon>
    </lineage>
</organism>
<dbReference type="PANTHER" id="PTHR33353:SF17">
    <property type="entry name" value="ENDO-BETA-1,4-GLUCANASE D"/>
    <property type="match status" value="1"/>
</dbReference>
<dbReference type="Pfam" id="PF03443">
    <property type="entry name" value="AA9"/>
    <property type="match status" value="1"/>
</dbReference>
<keyword evidence="5" id="KW-0186">Copper</keyword>
<evidence type="ECO:0000256" key="9">
    <source>
        <dbReference type="ARBA" id="ARBA00044502"/>
    </source>
</evidence>
<keyword evidence="15" id="KW-1185">Reference proteome</keyword>
<evidence type="ECO:0000256" key="8">
    <source>
        <dbReference type="ARBA" id="ARBA00023326"/>
    </source>
</evidence>
<evidence type="ECO:0000256" key="1">
    <source>
        <dbReference type="ARBA" id="ARBA00001973"/>
    </source>
</evidence>
<keyword evidence="8 11" id="KW-0624">Polysaccharide degradation</keyword>
<gene>
    <name evidence="14" type="ORF">Q9L58_007359</name>
</gene>
<evidence type="ECO:0000256" key="2">
    <source>
        <dbReference type="ARBA" id="ARBA00004613"/>
    </source>
</evidence>
<dbReference type="EMBL" id="JBBBZM010000115">
    <property type="protein sequence ID" value="KAL0633753.1"/>
    <property type="molecule type" value="Genomic_DNA"/>
</dbReference>
<comment type="subcellular location">
    <subcellularLocation>
        <location evidence="2 11">Secreted</location>
    </subcellularLocation>
</comment>
<dbReference type="EC" id="1.14.99.56" evidence="11"/>
<evidence type="ECO:0000256" key="5">
    <source>
        <dbReference type="ARBA" id="ARBA00023008"/>
    </source>
</evidence>
<evidence type="ECO:0000259" key="13">
    <source>
        <dbReference type="Pfam" id="PF03443"/>
    </source>
</evidence>
<accession>A0ABR3GD20</accession>
<sequence>MKPAVILALASLFATQATAHTTLQWFWTNASTSTQSCVRQPPNNNPVQDVTNSAMACNVNGGVPVSSVCSVAAGSTVIHEWHHTNRAQGPSDTDDPIASSHKGPIITYLAKVPDAATATNVNSLDWFKIAQDGLSGGVWAVDKLYTAKNGKWSVKIPSNIPSGDYLMRGEIIALHSSTTYPGAQLYMGCVQIRVTGGSGSVPSSTVRFPGAYKSTDPGITVNIYSGLKTYTIPGPAVI</sequence>
<evidence type="ECO:0000313" key="14">
    <source>
        <dbReference type="EMBL" id="KAL0633753.1"/>
    </source>
</evidence>
<name>A0ABR3GD20_9PEZI</name>
<keyword evidence="3 11" id="KW-0964">Secreted</keyword>
<evidence type="ECO:0000256" key="4">
    <source>
        <dbReference type="ARBA" id="ARBA00023001"/>
    </source>
</evidence>
<dbReference type="CDD" id="cd21175">
    <property type="entry name" value="LPMO_AA9"/>
    <property type="match status" value="1"/>
</dbReference>
<evidence type="ECO:0000313" key="15">
    <source>
        <dbReference type="Proteomes" id="UP001447188"/>
    </source>
</evidence>
<feature type="domain" description="Auxiliary Activity family 9 catalytic" evidence="13">
    <location>
        <begin position="20"/>
        <end position="228"/>
    </location>
</feature>
<protein>
    <recommendedName>
        <fullName evidence="11">AA9 family lytic polysaccharide monooxygenase</fullName>
        <ecNumber evidence="11">1.14.99.56</ecNumber>
    </recommendedName>
    <alternativeName>
        <fullName evidence="11">Endo-beta-1,4-glucanase</fullName>
    </alternativeName>
    <alternativeName>
        <fullName evidence="11">Glycosyl hydrolase 61 family protein</fullName>
    </alternativeName>
</protein>
<comment type="cofactor">
    <cofactor evidence="1">
        <name>Cu(2+)</name>
        <dbReference type="ChEBI" id="CHEBI:29036"/>
    </cofactor>
</comment>
<comment type="catalytic activity">
    <reaction evidence="10 11">
        <text>[(1-&gt;4)-beta-D-glucosyl]n+m + reduced acceptor + O2 = 4-dehydro-beta-D-glucosyl-[(1-&gt;4)-beta-D-glucosyl]n-1 + [(1-&gt;4)-beta-D-glucosyl]m + acceptor + H2O.</text>
        <dbReference type="EC" id="1.14.99.56"/>
    </reaction>
</comment>
<keyword evidence="6 11" id="KW-1015">Disulfide bond</keyword>
<evidence type="ECO:0000256" key="6">
    <source>
        <dbReference type="ARBA" id="ARBA00023157"/>
    </source>
</evidence>
<dbReference type="PANTHER" id="PTHR33353">
    <property type="entry name" value="PUTATIVE (AFU_ORTHOLOGUE AFUA_1G12560)-RELATED"/>
    <property type="match status" value="1"/>
</dbReference>
<keyword evidence="12" id="KW-0732">Signal</keyword>
<reference evidence="14 15" key="1">
    <citation type="submission" date="2024-02" db="EMBL/GenBank/DDBJ databases">
        <title>Discinaceae phylogenomics.</title>
        <authorList>
            <person name="Dirks A.C."/>
            <person name="James T.Y."/>
        </authorList>
    </citation>
    <scope>NUCLEOTIDE SEQUENCE [LARGE SCALE GENOMIC DNA]</scope>
    <source>
        <strain evidence="14 15">ACD0624</strain>
    </source>
</reference>
<comment type="domain">
    <text evidence="11">Has a modular structure: an endo-beta-1,4-glucanase catalytic module at the N-terminus, a linker rich in serines and threonines, and a C-terminal carbohydrate-binding module (CBM).</text>
</comment>
<dbReference type="Proteomes" id="UP001447188">
    <property type="component" value="Unassembled WGS sequence"/>
</dbReference>
<evidence type="ECO:0000256" key="3">
    <source>
        <dbReference type="ARBA" id="ARBA00022525"/>
    </source>
</evidence>
<comment type="function">
    <text evidence="11">Lytic polysaccharide monooxygenase (LMPO) that depolymerizes crystalline and amorphous polysaccharides via the oxidation of scissile alpha- or beta-(1-4)-glycosidic bonds, yielding C1 and/or C4 oxidation products. Catalysis by LPMOs requires the reduction of the active-site copper from Cu(II) to Cu(I) by a reducing agent and H(2)O(2) or O(2) as a cosubstrate.</text>
</comment>
<feature type="signal peptide" evidence="12">
    <location>
        <begin position="1"/>
        <end position="19"/>
    </location>
</feature>